<gene>
    <name evidence="1" type="ORF">GCWU000325_00987</name>
</gene>
<organism evidence="1 2">
    <name type="scientific">Alloprevotella tannerae ATCC 51259</name>
    <dbReference type="NCBI Taxonomy" id="626522"/>
    <lineage>
        <taxon>Bacteria</taxon>
        <taxon>Pseudomonadati</taxon>
        <taxon>Bacteroidota</taxon>
        <taxon>Bacteroidia</taxon>
        <taxon>Bacteroidales</taxon>
        <taxon>Prevotellaceae</taxon>
        <taxon>Alloprevotella</taxon>
    </lineage>
</organism>
<accession>C9LFK4</accession>
<name>C9LFK4_9BACT</name>
<comment type="caution">
    <text evidence="1">The sequence shown here is derived from an EMBL/GenBank/DDBJ whole genome shotgun (WGS) entry which is preliminary data.</text>
</comment>
<dbReference type="HOGENOM" id="CLU_2452157_0_0_10"/>
<reference evidence="1" key="1">
    <citation type="submission" date="2009-09" db="EMBL/GenBank/DDBJ databases">
        <authorList>
            <person name="Weinstock G."/>
            <person name="Sodergren E."/>
            <person name="Clifton S."/>
            <person name="Fulton L."/>
            <person name="Fulton B."/>
            <person name="Courtney L."/>
            <person name="Fronick C."/>
            <person name="Harrison M."/>
            <person name="Strong C."/>
            <person name="Farmer C."/>
            <person name="Delahaunty K."/>
            <person name="Markovic C."/>
            <person name="Hall O."/>
            <person name="Minx P."/>
            <person name="Tomlinson C."/>
            <person name="Mitreva M."/>
            <person name="Nelson J."/>
            <person name="Hou S."/>
            <person name="Wollam A."/>
            <person name="Pepin K.H."/>
            <person name="Johnson M."/>
            <person name="Bhonagiri V."/>
            <person name="Nash W.E."/>
            <person name="Warren W."/>
            <person name="Chinwalla A."/>
            <person name="Mardis E.R."/>
            <person name="Wilson R.K."/>
        </authorList>
    </citation>
    <scope>NUCLEOTIDE SEQUENCE [LARGE SCALE GENOMIC DNA]</scope>
    <source>
        <strain evidence="1">ATCC 51259</strain>
    </source>
</reference>
<keyword evidence="2" id="KW-1185">Reference proteome</keyword>
<sequence length="89" mass="10296">MLMSQKEWPNHLKRFGASIRQKGLFVPVFLTQRTYMGTLSGKILKQRGSHATRLATFLANEGEVLNNRYEQVTQRHFLVTDAKVVTKYL</sequence>
<evidence type="ECO:0000313" key="2">
    <source>
        <dbReference type="Proteomes" id="UP000003460"/>
    </source>
</evidence>
<dbReference type="Proteomes" id="UP000003460">
    <property type="component" value="Unassembled WGS sequence"/>
</dbReference>
<dbReference type="AlphaFoldDB" id="C9LFK4"/>
<dbReference type="EMBL" id="ACIJ02000017">
    <property type="protein sequence ID" value="EEX72107.1"/>
    <property type="molecule type" value="Genomic_DNA"/>
</dbReference>
<protein>
    <submittedName>
        <fullName evidence="1">Uncharacterized protein</fullName>
    </submittedName>
</protein>
<evidence type="ECO:0000313" key="1">
    <source>
        <dbReference type="EMBL" id="EEX72107.1"/>
    </source>
</evidence>
<proteinExistence type="predicted"/>